<dbReference type="InterPro" id="IPR004089">
    <property type="entry name" value="MCPsignal_dom"/>
</dbReference>
<keyword evidence="4" id="KW-0807">Transducer</keyword>
<dbReference type="Gene3D" id="1.10.287.950">
    <property type="entry name" value="Methyl-accepting chemotaxis protein"/>
    <property type="match status" value="1"/>
</dbReference>
<evidence type="ECO:0000256" key="1">
    <source>
        <dbReference type="ARBA" id="ARBA00004370"/>
    </source>
</evidence>
<dbReference type="SUPFAM" id="SSF58104">
    <property type="entry name" value="Methyl-accepting chemotaxis protein (MCP) signaling domain"/>
    <property type="match status" value="1"/>
</dbReference>
<dbReference type="AlphaFoldDB" id="A0A7X0JPQ1"/>
<dbReference type="GO" id="GO:0016020">
    <property type="term" value="C:membrane"/>
    <property type="evidence" value="ECO:0007669"/>
    <property type="project" value="UniProtKB-SubCell"/>
</dbReference>
<accession>A0A7X0JPQ1</accession>
<evidence type="ECO:0000313" key="9">
    <source>
        <dbReference type="Proteomes" id="UP000585437"/>
    </source>
</evidence>
<dbReference type="Gene3D" id="1.10.8.500">
    <property type="entry name" value="HAMP domain in histidine kinase"/>
    <property type="match status" value="1"/>
</dbReference>
<feature type="transmembrane region" description="Helical" evidence="5">
    <location>
        <begin position="162"/>
        <end position="184"/>
    </location>
</feature>
<dbReference type="PROSITE" id="PS50885">
    <property type="entry name" value="HAMP"/>
    <property type="match status" value="2"/>
</dbReference>
<dbReference type="PANTHER" id="PTHR43531:SF11">
    <property type="entry name" value="METHYL-ACCEPTING CHEMOTAXIS PROTEIN 3"/>
    <property type="match status" value="1"/>
</dbReference>
<evidence type="ECO:0000259" key="7">
    <source>
        <dbReference type="PROSITE" id="PS50885"/>
    </source>
</evidence>
<dbReference type="Proteomes" id="UP000585437">
    <property type="component" value="Unassembled WGS sequence"/>
</dbReference>
<dbReference type="InterPro" id="IPR024478">
    <property type="entry name" value="HlyB_4HB_MCP"/>
</dbReference>
<keyword evidence="9" id="KW-1185">Reference proteome</keyword>
<dbReference type="GO" id="GO:0007165">
    <property type="term" value="P:signal transduction"/>
    <property type="evidence" value="ECO:0007669"/>
    <property type="project" value="UniProtKB-KW"/>
</dbReference>
<organism evidence="8 9">
    <name type="scientific">Rhizobium soli</name>
    <dbReference type="NCBI Taxonomy" id="424798"/>
    <lineage>
        <taxon>Bacteria</taxon>
        <taxon>Pseudomonadati</taxon>
        <taxon>Pseudomonadota</taxon>
        <taxon>Alphaproteobacteria</taxon>
        <taxon>Hyphomicrobiales</taxon>
        <taxon>Rhizobiaceae</taxon>
        <taxon>Rhizobium/Agrobacterium group</taxon>
        <taxon>Rhizobium</taxon>
    </lineage>
</organism>
<keyword evidence="5" id="KW-0472">Membrane</keyword>
<dbReference type="GO" id="GO:0006935">
    <property type="term" value="P:chemotaxis"/>
    <property type="evidence" value="ECO:0007669"/>
    <property type="project" value="UniProtKB-KW"/>
</dbReference>
<evidence type="ECO:0000256" key="5">
    <source>
        <dbReference type="SAM" id="Phobius"/>
    </source>
</evidence>
<reference evidence="8 9" key="1">
    <citation type="submission" date="2020-08" db="EMBL/GenBank/DDBJ databases">
        <title>The Agave Microbiome: Exploring the role of microbial communities in plant adaptations to desert environments.</title>
        <authorList>
            <person name="Partida-Martinez L.P."/>
        </authorList>
    </citation>
    <scope>NUCLEOTIDE SEQUENCE [LARGE SCALE GENOMIC DNA]</scope>
    <source>
        <strain evidence="8 9">AS3.12</strain>
    </source>
</reference>
<dbReference type="SUPFAM" id="SSF158472">
    <property type="entry name" value="HAMP domain-like"/>
    <property type="match status" value="1"/>
</dbReference>
<comment type="caution">
    <text evidence="8">The sequence shown here is derived from an EMBL/GenBank/DDBJ whole genome shotgun (WGS) entry which is preliminary data.</text>
</comment>
<dbReference type="CDD" id="cd06225">
    <property type="entry name" value="HAMP"/>
    <property type="match status" value="1"/>
</dbReference>
<dbReference type="InterPro" id="IPR051310">
    <property type="entry name" value="MCP_chemotaxis"/>
</dbReference>
<dbReference type="SMART" id="SM00283">
    <property type="entry name" value="MA"/>
    <property type="match status" value="1"/>
</dbReference>
<evidence type="ECO:0000259" key="6">
    <source>
        <dbReference type="PROSITE" id="PS50111"/>
    </source>
</evidence>
<sequence>MAGFAFYALDEEGKLANSIVEDRVIPLAQLKQVADSYAVNIVDTVHKARARTLTARQATENIETAMKVIDLRWREYRNTKMTADESAIATTFEASRSAADAKLKGLLTLIASGDLDALGRFADADLYPTIDPLGGPIDELVKLQLRVAAETLATGKEMKAGLTLVMAIIAFAGLTVVVISVWTVRSAVIRPLTEMTRAMTELAGGKLDVRIFGEGRRDEIGTMAGAVGVFRQSAKDRARLEAEADANRSVSERERIERDRIRAAEAEAMEFAVDNLKHGLDQLANGNLVHRIDAAFVAQLDVLRTNFNSSMERLEQTLRTVGQNAQTIAAGSNQIMSAANDLSKRTEQQAASVEETAAALEQITTTVAGSSKRAEAAGRLVTETKDSAEKSGDVVRKAISAMGEIERSSNEIVNIIGVIDDIAFQTNLLALNAGVEAARAGEAGKGFAVVAQEVRELAQRSAKAAKEIKTLINTSGEQVRNGVLLVAETGKSLTEIVSRVQDVSVNVTAIVEAAKEQAVGLKEINTAVNTMDQGTQQNAAMVEQSTAASNSLAREADNLFTMIGRFTLSEGHDLQPRTGNANGARHMPSPARKLMARVNSSFPTSAAVAEAWEEF</sequence>
<feature type="domain" description="HAMP" evidence="7">
    <location>
        <begin position="186"/>
        <end position="239"/>
    </location>
</feature>
<dbReference type="PROSITE" id="PS50111">
    <property type="entry name" value="CHEMOTAXIS_TRANSDUC_2"/>
    <property type="match status" value="1"/>
</dbReference>
<dbReference type="Pfam" id="PF00015">
    <property type="entry name" value="MCPsignal"/>
    <property type="match status" value="1"/>
</dbReference>
<evidence type="ECO:0000256" key="4">
    <source>
        <dbReference type="PROSITE-ProRule" id="PRU00284"/>
    </source>
</evidence>
<dbReference type="Pfam" id="PF12729">
    <property type="entry name" value="4HB_MCP_1"/>
    <property type="match status" value="1"/>
</dbReference>
<dbReference type="CDD" id="cd11386">
    <property type="entry name" value="MCP_signal"/>
    <property type="match status" value="1"/>
</dbReference>
<comment type="similarity">
    <text evidence="3">Belongs to the methyl-accepting chemotaxis (MCP) protein family.</text>
</comment>
<dbReference type="Pfam" id="PF00672">
    <property type="entry name" value="HAMP"/>
    <property type="match status" value="1"/>
</dbReference>
<protein>
    <submittedName>
        <fullName evidence="8">Methyl-accepting chemotaxis protein</fullName>
    </submittedName>
</protein>
<evidence type="ECO:0000313" key="8">
    <source>
        <dbReference type="EMBL" id="MBB6510642.1"/>
    </source>
</evidence>
<proteinExistence type="inferred from homology"/>
<keyword evidence="5" id="KW-0812">Transmembrane</keyword>
<dbReference type="SMART" id="SM00304">
    <property type="entry name" value="HAMP"/>
    <property type="match status" value="2"/>
</dbReference>
<name>A0A7X0JPQ1_9HYPH</name>
<dbReference type="EMBL" id="JACHBU010000010">
    <property type="protein sequence ID" value="MBB6510642.1"/>
    <property type="molecule type" value="Genomic_DNA"/>
</dbReference>
<feature type="domain" description="Methyl-accepting transducer" evidence="6">
    <location>
        <begin position="324"/>
        <end position="553"/>
    </location>
</feature>
<gene>
    <name evidence="8" type="ORF">F4695_004034</name>
</gene>
<keyword evidence="5" id="KW-1133">Transmembrane helix</keyword>
<feature type="domain" description="HAMP" evidence="7">
    <location>
        <begin position="267"/>
        <end position="319"/>
    </location>
</feature>
<dbReference type="FunFam" id="1.10.287.950:FF:000001">
    <property type="entry name" value="Methyl-accepting chemotaxis sensory transducer"/>
    <property type="match status" value="1"/>
</dbReference>
<evidence type="ECO:0000256" key="2">
    <source>
        <dbReference type="ARBA" id="ARBA00022500"/>
    </source>
</evidence>
<dbReference type="InterPro" id="IPR003660">
    <property type="entry name" value="HAMP_dom"/>
</dbReference>
<keyword evidence="2" id="KW-0145">Chemotaxis</keyword>
<evidence type="ECO:0000256" key="3">
    <source>
        <dbReference type="ARBA" id="ARBA00029447"/>
    </source>
</evidence>
<comment type="subcellular location">
    <subcellularLocation>
        <location evidence="1">Membrane</location>
    </subcellularLocation>
</comment>
<dbReference type="PANTHER" id="PTHR43531">
    <property type="entry name" value="PROTEIN ICFG"/>
    <property type="match status" value="1"/>
</dbReference>